<name>A0ABW3AZV4_9FLAO</name>
<dbReference type="InterPro" id="IPR015421">
    <property type="entry name" value="PyrdxlP-dep_Trfase_major"/>
</dbReference>
<comment type="similarity">
    <text evidence="1">Belongs to the DegT/DnrJ/EryC1 family.</text>
</comment>
<keyword evidence="2" id="KW-0808">Transferase</keyword>
<dbReference type="Proteomes" id="UP001597012">
    <property type="component" value="Unassembled WGS sequence"/>
</dbReference>
<protein>
    <submittedName>
        <fullName evidence="2">DegT/DnrJ/EryC1/StrS family aminotransferase</fullName>
    </submittedName>
</protein>
<evidence type="ECO:0000313" key="3">
    <source>
        <dbReference type="Proteomes" id="UP001597012"/>
    </source>
</evidence>
<evidence type="ECO:0000256" key="1">
    <source>
        <dbReference type="RuleBase" id="RU004508"/>
    </source>
</evidence>
<keyword evidence="2" id="KW-0032">Aminotransferase</keyword>
<accession>A0ABW3AZV4</accession>
<dbReference type="PANTHER" id="PTHR30244:SF42">
    <property type="entry name" value="UDP-2-ACETAMIDO-2-DEOXY-3-OXO-D-GLUCURONATE AMINOTRANSFERASE"/>
    <property type="match status" value="1"/>
</dbReference>
<dbReference type="PANTHER" id="PTHR30244">
    <property type="entry name" value="TRANSAMINASE"/>
    <property type="match status" value="1"/>
</dbReference>
<dbReference type="EMBL" id="JBHTHY010000003">
    <property type="protein sequence ID" value="MFD0796407.1"/>
    <property type="molecule type" value="Genomic_DNA"/>
</dbReference>
<dbReference type="CDD" id="cd00616">
    <property type="entry name" value="AHBA_syn"/>
    <property type="match status" value="1"/>
</dbReference>
<proteinExistence type="inferred from homology"/>
<comment type="caution">
    <text evidence="2">The sequence shown here is derived from an EMBL/GenBank/DDBJ whole genome shotgun (WGS) entry which is preliminary data.</text>
</comment>
<reference evidence="3" key="1">
    <citation type="journal article" date="2019" name="Int. J. Syst. Evol. Microbiol.">
        <title>The Global Catalogue of Microorganisms (GCM) 10K type strain sequencing project: providing services to taxonomists for standard genome sequencing and annotation.</title>
        <authorList>
            <consortium name="The Broad Institute Genomics Platform"/>
            <consortium name="The Broad Institute Genome Sequencing Center for Infectious Disease"/>
            <person name="Wu L."/>
            <person name="Ma J."/>
        </authorList>
    </citation>
    <scope>NUCLEOTIDE SEQUENCE [LARGE SCALE GENOMIC DNA]</scope>
    <source>
        <strain evidence="3">CCUG 61948</strain>
    </source>
</reference>
<keyword evidence="1" id="KW-0663">Pyridoxal phosphate</keyword>
<dbReference type="PIRSF" id="PIRSF000390">
    <property type="entry name" value="PLP_StrS"/>
    <property type="match status" value="1"/>
</dbReference>
<sequence>MKKIQMVDLGGQYQEIKEQVNTSIAQILETSAYINGPEVHAFQKELEAYLNVKHVIPCANGTDALQIAMMGLGLKPGDEVITADFTFAATVEVIALLQLTPVLVDVDIETFNIDIAAIERAITPRTKAIVPVHLFGQCADMDAILALAEKHNLYVIEDNAQAIGAKHLSRSGEKRMAGTMGHVGATSFFPSKNLGCYGDGGAIFTNDDALANTLRGIVNHGMYERYHHDVVGVNSRLDSMQAAVLRAKLPKLDSYCDARRTAARKYSAAFGNNPNILIPKTVNGCEGICDTCDCHVFHQYTLRITNGKRDALVKYLNEHDIPCGVYYPIPLHRQKAYLDDRYKEVDFPVTNRLVAEVISLPMHTELDDEQINHITAMVIGFMKG</sequence>
<dbReference type="InterPro" id="IPR000653">
    <property type="entry name" value="DegT/StrS_aminotransferase"/>
</dbReference>
<gene>
    <name evidence="2" type="ORF">ACFQZJ_02965</name>
</gene>
<dbReference type="GO" id="GO:0008483">
    <property type="term" value="F:transaminase activity"/>
    <property type="evidence" value="ECO:0007669"/>
    <property type="project" value="UniProtKB-KW"/>
</dbReference>
<dbReference type="InterPro" id="IPR015422">
    <property type="entry name" value="PyrdxlP-dep_Trfase_small"/>
</dbReference>
<dbReference type="Pfam" id="PF01041">
    <property type="entry name" value="DegT_DnrJ_EryC1"/>
    <property type="match status" value="1"/>
</dbReference>
<dbReference type="SUPFAM" id="SSF53383">
    <property type="entry name" value="PLP-dependent transferases"/>
    <property type="match status" value="1"/>
</dbReference>
<keyword evidence="3" id="KW-1185">Reference proteome</keyword>
<dbReference type="Gene3D" id="3.40.640.10">
    <property type="entry name" value="Type I PLP-dependent aspartate aminotransferase-like (Major domain)"/>
    <property type="match status" value="1"/>
</dbReference>
<evidence type="ECO:0000313" key="2">
    <source>
        <dbReference type="EMBL" id="MFD0796407.1"/>
    </source>
</evidence>
<dbReference type="Gene3D" id="3.90.1150.10">
    <property type="entry name" value="Aspartate Aminotransferase, domain 1"/>
    <property type="match status" value="1"/>
</dbReference>
<dbReference type="RefSeq" id="WP_379932177.1">
    <property type="nucleotide sequence ID" value="NZ_JBHTHY010000003.1"/>
</dbReference>
<organism evidence="2 3">
    <name type="scientific">Maribacter chungangensis</name>
    <dbReference type="NCBI Taxonomy" id="1069117"/>
    <lineage>
        <taxon>Bacteria</taxon>
        <taxon>Pseudomonadati</taxon>
        <taxon>Bacteroidota</taxon>
        <taxon>Flavobacteriia</taxon>
        <taxon>Flavobacteriales</taxon>
        <taxon>Flavobacteriaceae</taxon>
        <taxon>Maribacter</taxon>
    </lineage>
</organism>
<dbReference type="InterPro" id="IPR015424">
    <property type="entry name" value="PyrdxlP-dep_Trfase"/>
</dbReference>